<dbReference type="EMBL" id="JAVDRD010000007">
    <property type="protein sequence ID" value="MDR6512130.1"/>
    <property type="molecule type" value="Genomic_DNA"/>
</dbReference>
<dbReference type="Proteomes" id="UP001184150">
    <property type="component" value="Unassembled WGS sequence"/>
</dbReference>
<keyword evidence="1" id="KW-0812">Transmembrane</keyword>
<name>A0ABU1MP57_9SPHN</name>
<protein>
    <submittedName>
        <fullName evidence="2">Uncharacterized protein</fullName>
    </submittedName>
</protein>
<evidence type="ECO:0000256" key="1">
    <source>
        <dbReference type="SAM" id="Phobius"/>
    </source>
</evidence>
<comment type="caution">
    <text evidence="2">The sequence shown here is derived from an EMBL/GenBank/DDBJ whole genome shotgun (WGS) entry which is preliminary data.</text>
</comment>
<keyword evidence="1" id="KW-1133">Transmembrane helix</keyword>
<evidence type="ECO:0000313" key="3">
    <source>
        <dbReference type="Proteomes" id="UP001184150"/>
    </source>
</evidence>
<proteinExistence type="predicted"/>
<reference evidence="2 3" key="1">
    <citation type="submission" date="2023-07" db="EMBL/GenBank/DDBJ databases">
        <title>Sorghum-associated microbial communities from plants grown in Nebraska, USA.</title>
        <authorList>
            <person name="Schachtman D."/>
        </authorList>
    </citation>
    <scope>NUCLEOTIDE SEQUENCE [LARGE SCALE GENOMIC DNA]</scope>
    <source>
        <strain evidence="2 3">DS1027</strain>
    </source>
</reference>
<organism evidence="2 3">
    <name type="scientific">Novosphingobium capsulatum</name>
    <dbReference type="NCBI Taxonomy" id="13688"/>
    <lineage>
        <taxon>Bacteria</taxon>
        <taxon>Pseudomonadati</taxon>
        <taxon>Pseudomonadota</taxon>
        <taxon>Alphaproteobacteria</taxon>
        <taxon>Sphingomonadales</taxon>
        <taxon>Sphingomonadaceae</taxon>
        <taxon>Novosphingobium</taxon>
    </lineage>
</organism>
<accession>A0ABU1MP57</accession>
<evidence type="ECO:0000313" key="2">
    <source>
        <dbReference type="EMBL" id="MDR6512130.1"/>
    </source>
</evidence>
<keyword evidence="1" id="KW-0472">Membrane</keyword>
<keyword evidence="3" id="KW-1185">Reference proteome</keyword>
<sequence length="74" mass="7877">MCDGNRRGWIGVSVVSTSMHSTDWHSTGWAHASADDALASRAKAPNGRKLAYIVALNMALWGAMLVAAWLVAHG</sequence>
<feature type="transmembrane region" description="Helical" evidence="1">
    <location>
        <begin position="50"/>
        <end position="72"/>
    </location>
</feature>
<gene>
    <name evidence="2" type="ORF">J2792_003013</name>
</gene>